<evidence type="ECO:0000256" key="14">
    <source>
        <dbReference type="HAMAP-Rule" id="MF_01458"/>
    </source>
</evidence>
<evidence type="ECO:0000256" key="7">
    <source>
        <dbReference type="ARBA" id="ARBA00022801"/>
    </source>
</evidence>
<dbReference type="SUPFAM" id="SSF52540">
    <property type="entry name" value="P-loop containing nucleoside triphosphate hydrolases"/>
    <property type="match status" value="1"/>
</dbReference>
<dbReference type="EC" id="3.4.24.-" evidence="14"/>
<feature type="compositionally biased region" description="Basic and acidic residues" evidence="16">
    <location>
        <begin position="746"/>
        <end position="765"/>
    </location>
</feature>
<keyword evidence="5 14" id="KW-0479">Metal-binding</keyword>
<feature type="binding site" evidence="14">
    <location>
        <position position="434"/>
    </location>
    <ligand>
        <name>Zn(2+)</name>
        <dbReference type="ChEBI" id="CHEBI:29105"/>
        <note>catalytic</note>
    </ligand>
</feature>
<feature type="transmembrane region" description="Helical" evidence="14">
    <location>
        <begin position="12"/>
        <end position="32"/>
    </location>
</feature>
<evidence type="ECO:0000256" key="1">
    <source>
        <dbReference type="ARBA" id="ARBA00004370"/>
    </source>
</evidence>
<dbReference type="PATRIC" id="fig|1264675.3.peg.4537"/>
<dbReference type="PANTHER" id="PTHR23076">
    <property type="entry name" value="METALLOPROTEASE M41 FTSH"/>
    <property type="match status" value="1"/>
</dbReference>
<comment type="subcellular location">
    <subcellularLocation>
        <location evidence="14">Cell membrane</location>
        <topology evidence="14">Multi-pass membrane protein</topology>
        <orientation evidence="14">Cytoplasmic side</orientation>
    </subcellularLocation>
    <subcellularLocation>
        <location evidence="1">Membrane</location>
    </subcellularLocation>
</comment>
<evidence type="ECO:0000256" key="12">
    <source>
        <dbReference type="ARBA" id="ARBA00023136"/>
    </source>
</evidence>
<evidence type="ECO:0000256" key="8">
    <source>
        <dbReference type="ARBA" id="ARBA00022833"/>
    </source>
</evidence>
<dbReference type="InterPro" id="IPR005936">
    <property type="entry name" value="FtsH"/>
</dbReference>
<keyword evidence="8 14" id="KW-0862">Zinc</keyword>
<evidence type="ECO:0000256" key="2">
    <source>
        <dbReference type="ARBA" id="ARBA00010044"/>
    </source>
</evidence>
<dbReference type="CDD" id="cd19501">
    <property type="entry name" value="RecA-like_FtsH"/>
    <property type="match status" value="1"/>
</dbReference>
<evidence type="ECO:0000313" key="18">
    <source>
        <dbReference type="EMBL" id="ENZ75364.1"/>
    </source>
</evidence>
<feature type="binding site" evidence="14">
    <location>
        <begin position="212"/>
        <end position="219"/>
    </location>
    <ligand>
        <name>ATP</name>
        <dbReference type="ChEBI" id="CHEBI:30616"/>
    </ligand>
</feature>
<protein>
    <recommendedName>
        <fullName evidence="14">ATP-dependent zinc metalloprotease FtsH</fullName>
        <ecNumber evidence="14">3.4.24.-</ecNumber>
    </recommendedName>
</protein>
<evidence type="ECO:0000256" key="4">
    <source>
        <dbReference type="ARBA" id="ARBA00022692"/>
    </source>
</evidence>
<keyword evidence="11 14" id="KW-0482">Metalloprotease</keyword>
<dbReference type="FunFam" id="1.20.58.760:FF:000001">
    <property type="entry name" value="ATP-dependent zinc metalloprotease FtsH"/>
    <property type="match status" value="1"/>
</dbReference>
<dbReference type="Gene3D" id="3.30.720.210">
    <property type="match status" value="1"/>
</dbReference>
<keyword evidence="14" id="KW-1003">Cell membrane</keyword>
<comment type="caution">
    <text evidence="18">The sequence shown here is derived from an EMBL/GenBank/DDBJ whole genome shotgun (WGS) entry which is preliminary data.</text>
</comment>
<dbReference type="Gene3D" id="3.40.50.300">
    <property type="entry name" value="P-loop containing nucleotide triphosphate hydrolases"/>
    <property type="match status" value="1"/>
</dbReference>
<dbReference type="GO" id="GO:0004176">
    <property type="term" value="F:ATP-dependent peptidase activity"/>
    <property type="evidence" value="ECO:0007669"/>
    <property type="project" value="InterPro"/>
</dbReference>
<keyword evidence="4 14" id="KW-0812">Transmembrane</keyword>
<comment type="subunit">
    <text evidence="14">Homohexamer.</text>
</comment>
<dbReference type="SMART" id="SM00382">
    <property type="entry name" value="AAA"/>
    <property type="match status" value="1"/>
</dbReference>
<dbReference type="InterPro" id="IPR011546">
    <property type="entry name" value="Pept_M41_FtsH_extracell"/>
</dbReference>
<name>R0DZJ3_RALPI</name>
<dbReference type="InterPro" id="IPR000642">
    <property type="entry name" value="Peptidase_M41"/>
</dbReference>
<dbReference type="GO" id="GO:0030163">
    <property type="term" value="P:protein catabolic process"/>
    <property type="evidence" value="ECO:0007669"/>
    <property type="project" value="UniProtKB-UniRule"/>
</dbReference>
<dbReference type="PANTHER" id="PTHR23076:SF113">
    <property type="entry name" value="ATP-DEPENDENT ZINC METALLOPROTEASE FTSH 1, CHLOROPLASTIC-RELATED"/>
    <property type="match status" value="1"/>
</dbReference>
<dbReference type="GO" id="GO:0006508">
    <property type="term" value="P:proteolysis"/>
    <property type="evidence" value="ECO:0007669"/>
    <property type="project" value="UniProtKB-KW"/>
</dbReference>
<dbReference type="HAMAP" id="MF_01458">
    <property type="entry name" value="FtsH"/>
    <property type="match status" value="1"/>
</dbReference>
<dbReference type="Proteomes" id="UP000013280">
    <property type="component" value="Unassembled WGS sequence"/>
</dbReference>
<comment type="similarity">
    <text evidence="15">Belongs to the AAA ATPase family.</text>
</comment>
<accession>R0DZJ3</accession>
<keyword evidence="9 14" id="KW-0067">ATP-binding</keyword>
<dbReference type="InterPro" id="IPR003593">
    <property type="entry name" value="AAA+_ATPase"/>
</dbReference>
<dbReference type="FunFam" id="3.40.50.300:FF:000001">
    <property type="entry name" value="ATP-dependent zinc metalloprotease FtsH"/>
    <property type="match status" value="1"/>
</dbReference>
<proteinExistence type="inferred from homology"/>
<reference evidence="18 19" key="1">
    <citation type="journal article" date="2013" name="Genome Announc.">
        <title>Draft Genome Sequence for Ralstonia sp. Strain OR214, a Bacterium with Potential for Bioremediation.</title>
        <authorList>
            <person name="Utturkar S.M."/>
            <person name="Bollmann A."/>
            <person name="Brzoska R.M."/>
            <person name="Klingeman D.M."/>
            <person name="Epstein S.E."/>
            <person name="Palumbo A.V."/>
            <person name="Brown S.D."/>
        </authorList>
    </citation>
    <scope>NUCLEOTIDE SEQUENCE [LARGE SCALE GENOMIC DNA]</scope>
    <source>
        <strain evidence="18 19">OR214</strain>
    </source>
</reference>
<dbReference type="EMBL" id="APMQ01000017">
    <property type="protein sequence ID" value="ENZ75364.1"/>
    <property type="molecule type" value="Genomic_DNA"/>
</dbReference>
<dbReference type="InterPro" id="IPR041569">
    <property type="entry name" value="AAA_lid_3"/>
</dbReference>
<comment type="cofactor">
    <cofactor evidence="14">
        <name>Zn(2+)</name>
        <dbReference type="ChEBI" id="CHEBI:29105"/>
    </cofactor>
    <text evidence="14">Binds 1 zinc ion per subunit.</text>
</comment>
<evidence type="ECO:0000256" key="15">
    <source>
        <dbReference type="RuleBase" id="RU003651"/>
    </source>
</evidence>
<dbReference type="Gene3D" id="1.10.8.60">
    <property type="match status" value="1"/>
</dbReference>
<comment type="similarity">
    <text evidence="13 14">In the central section; belongs to the AAA ATPase family.</text>
</comment>
<keyword evidence="12 14" id="KW-0472">Membrane</keyword>
<keyword evidence="7 14" id="KW-0378">Hydrolase</keyword>
<dbReference type="Pfam" id="PF17862">
    <property type="entry name" value="AAA_lid_3"/>
    <property type="match status" value="1"/>
</dbReference>
<evidence type="ECO:0000256" key="6">
    <source>
        <dbReference type="ARBA" id="ARBA00022741"/>
    </source>
</evidence>
<dbReference type="GO" id="GO:0008270">
    <property type="term" value="F:zinc ion binding"/>
    <property type="evidence" value="ECO:0007669"/>
    <property type="project" value="UniProtKB-UniRule"/>
</dbReference>
<evidence type="ECO:0000256" key="16">
    <source>
        <dbReference type="SAM" id="MobiDB-lite"/>
    </source>
</evidence>
<comment type="function">
    <text evidence="14">Acts as a processive, ATP-dependent zinc metallopeptidase for both cytoplasmic and membrane proteins. Plays a role in the quality control of integral membrane proteins.</text>
</comment>
<evidence type="ECO:0000256" key="3">
    <source>
        <dbReference type="ARBA" id="ARBA00022670"/>
    </source>
</evidence>
<evidence type="ECO:0000256" key="9">
    <source>
        <dbReference type="ARBA" id="ARBA00022840"/>
    </source>
</evidence>
<feature type="region of interest" description="Disordered" evidence="16">
    <location>
        <begin position="623"/>
        <end position="643"/>
    </location>
</feature>
<dbReference type="InterPro" id="IPR003960">
    <property type="entry name" value="ATPase_AAA_CS"/>
</dbReference>
<dbReference type="PROSITE" id="PS00674">
    <property type="entry name" value="AAA"/>
    <property type="match status" value="1"/>
</dbReference>
<sequence precursor="true">MEPRQQQFSLWYVLVTILAMLAIQTLFVSGHVETIPYSDFKVLLKAGKLKDVAIGEQAISGTFSTEGIDNLLAKQQIEEIRREAKGDHAFSTLRVADPELVQELEAAKVRFVGQPDNKWLSTILSWVVPAVIFFGIWSFLIKRVGGAAGSMMEIGKSKAKVYMQKETGVTFADVAGIDEAKEELSEIVSFLKDPQRYQRLGGKIPKGVLLVGAPGTGKTLLAKAVAGEAGVPFFSMSGSDFVEMFVGVGAARVRDLFKQAETKAPCIIFIDELDALGKTRALNAVGGNEEREQTLNQLLVEMDGFDSNKGVIIMAATNRPEILDPALLRPGRFDRHVALDRPDLKGREQILKVHVKGVVLAPEVDLTKLAGRTPGFAGADLANLVNEAALLAARKSKQMVEMADFDEALDRIVGGLEKKNRVMNPKEKETIAFHEAGHAIVAEHRPLADRVSKVSIIPRGVAALGYTQQTPTEDRYLLKRSELLDRLDVLLGGRIAEQLIFGDVSTGAQNDLQRATDMARQMITQFGMSDQLGLATYENMPNPLFAGTGLMQRERNEYSESTAQMIDAEVRKLLAEASHRVQATLEGQRTKLDALAQLLLEKEVVDRQDLDMFLSAKVTPMPPPKPVANIEESTATGKPDQKRKAHRAKIDAMACQERNHAKARPAAGNQCVHHVRQAPRWCIELPTPSPRGGCATVSLRAVAEHCPQRIDMAPAVAHKPIRKSRGEPGVNMVFRQLAEPQCGDDLCDRKSRDRRKHESGGERHR</sequence>
<feature type="transmembrane region" description="Helical" evidence="14">
    <location>
        <begin position="119"/>
        <end position="141"/>
    </location>
</feature>
<keyword evidence="10 14" id="KW-1133">Transmembrane helix</keyword>
<dbReference type="GO" id="GO:0005524">
    <property type="term" value="F:ATP binding"/>
    <property type="evidence" value="ECO:0007669"/>
    <property type="project" value="UniProtKB-UniRule"/>
</dbReference>
<dbReference type="Pfam" id="PF00004">
    <property type="entry name" value="AAA"/>
    <property type="match status" value="1"/>
</dbReference>
<dbReference type="InterPro" id="IPR037219">
    <property type="entry name" value="Peptidase_M41-like"/>
</dbReference>
<dbReference type="GO" id="GO:0004222">
    <property type="term" value="F:metalloendopeptidase activity"/>
    <property type="evidence" value="ECO:0007669"/>
    <property type="project" value="InterPro"/>
</dbReference>
<dbReference type="GO" id="GO:0005886">
    <property type="term" value="C:plasma membrane"/>
    <property type="evidence" value="ECO:0007669"/>
    <property type="project" value="UniProtKB-SubCell"/>
</dbReference>
<dbReference type="Gene3D" id="1.20.58.760">
    <property type="entry name" value="Peptidase M41"/>
    <property type="match status" value="1"/>
</dbReference>
<dbReference type="InterPro" id="IPR003959">
    <property type="entry name" value="ATPase_AAA_core"/>
</dbReference>
<evidence type="ECO:0000259" key="17">
    <source>
        <dbReference type="SMART" id="SM00382"/>
    </source>
</evidence>
<dbReference type="Pfam" id="PF01434">
    <property type="entry name" value="Peptidase_M41"/>
    <property type="match status" value="1"/>
</dbReference>
<feature type="binding site" evidence="14">
    <location>
        <position position="438"/>
    </location>
    <ligand>
        <name>Zn(2+)</name>
        <dbReference type="ChEBI" id="CHEBI:29105"/>
        <note>catalytic</note>
    </ligand>
</feature>
<keyword evidence="3 14" id="KW-0645">Protease</keyword>
<dbReference type="InterPro" id="IPR027417">
    <property type="entry name" value="P-loop_NTPase"/>
</dbReference>
<dbReference type="NCBIfam" id="TIGR01241">
    <property type="entry name" value="FtsH_fam"/>
    <property type="match status" value="1"/>
</dbReference>
<feature type="region of interest" description="Disordered" evidence="16">
    <location>
        <begin position="745"/>
        <end position="765"/>
    </location>
</feature>
<gene>
    <name evidence="14" type="primary">ftsH</name>
    <name evidence="18" type="ORF">OR214_04601</name>
</gene>
<dbReference type="Pfam" id="PF06480">
    <property type="entry name" value="FtsH_ext"/>
    <property type="match status" value="1"/>
</dbReference>
<evidence type="ECO:0000256" key="10">
    <source>
        <dbReference type="ARBA" id="ARBA00022989"/>
    </source>
</evidence>
<dbReference type="SUPFAM" id="SSF140990">
    <property type="entry name" value="FtsH protease domain-like"/>
    <property type="match status" value="1"/>
</dbReference>
<evidence type="ECO:0000256" key="13">
    <source>
        <dbReference type="ARBA" id="ARBA00061570"/>
    </source>
</evidence>
<organism evidence="18 19">
    <name type="scientific">Ralstonia pickettii OR214</name>
    <dbReference type="NCBI Taxonomy" id="1264675"/>
    <lineage>
        <taxon>Bacteria</taxon>
        <taxon>Pseudomonadati</taxon>
        <taxon>Pseudomonadota</taxon>
        <taxon>Betaproteobacteria</taxon>
        <taxon>Burkholderiales</taxon>
        <taxon>Burkholderiaceae</taxon>
        <taxon>Ralstonia</taxon>
    </lineage>
</organism>
<dbReference type="FunFam" id="1.10.8.60:FF:000001">
    <property type="entry name" value="ATP-dependent zinc metalloprotease FtsH"/>
    <property type="match status" value="1"/>
</dbReference>
<evidence type="ECO:0000256" key="5">
    <source>
        <dbReference type="ARBA" id="ARBA00022723"/>
    </source>
</evidence>
<keyword evidence="6 14" id="KW-0547">Nucleotide-binding</keyword>
<feature type="binding site" evidence="14">
    <location>
        <position position="511"/>
    </location>
    <ligand>
        <name>Zn(2+)</name>
        <dbReference type="ChEBI" id="CHEBI:29105"/>
        <note>catalytic</note>
    </ligand>
</feature>
<comment type="similarity">
    <text evidence="2 14">In the C-terminal section; belongs to the peptidase M41 family.</text>
</comment>
<feature type="domain" description="AAA+ ATPase" evidence="17">
    <location>
        <begin position="204"/>
        <end position="343"/>
    </location>
</feature>
<dbReference type="AlphaFoldDB" id="R0DZJ3"/>
<evidence type="ECO:0000256" key="11">
    <source>
        <dbReference type="ARBA" id="ARBA00023049"/>
    </source>
</evidence>
<feature type="active site" evidence="14">
    <location>
        <position position="435"/>
    </location>
</feature>
<evidence type="ECO:0000313" key="19">
    <source>
        <dbReference type="Proteomes" id="UP000013280"/>
    </source>
</evidence>
<dbReference type="GO" id="GO:0016887">
    <property type="term" value="F:ATP hydrolysis activity"/>
    <property type="evidence" value="ECO:0007669"/>
    <property type="project" value="UniProtKB-UniRule"/>
</dbReference>